<dbReference type="EMBL" id="ML120407">
    <property type="protein sequence ID" value="RPA97178.1"/>
    <property type="molecule type" value="Genomic_DNA"/>
</dbReference>
<feature type="region of interest" description="Disordered" evidence="1">
    <location>
        <begin position="1"/>
        <end position="28"/>
    </location>
</feature>
<dbReference type="AlphaFoldDB" id="A0A3N4JJM8"/>
<feature type="compositionally biased region" description="Polar residues" evidence="1">
    <location>
        <begin position="156"/>
        <end position="165"/>
    </location>
</feature>
<evidence type="ECO:0000313" key="3">
    <source>
        <dbReference type="Proteomes" id="UP000276215"/>
    </source>
</evidence>
<feature type="compositionally biased region" description="Acidic residues" evidence="1">
    <location>
        <begin position="15"/>
        <end position="28"/>
    </location>
</feature>
<dbReference type="Proteomes" id="UP000276215">
    <property type="component" value="Unassembled WGS sequence"/>
</dbReference>
<protein>
    <submittedName>
        <fullName evidence="2">Uncharacterized protein</fullName>
    </submittedName>
</protein>
<gene>
    <name evidence="2" type="ORF">L873DRAFT_1920877</name>
</gene>
<keyword evidence="3" id="KW-1185">Reference proteome</keyword>
<reference evidence="2 3" key="1">
    <citation type="journal article" date="2018" name="Nat. Ecol. Evol.">
        <title>Pezizomycetes genomes reveal the molecular basis of ectomycorrhizal truffle lifestyle.</title>
        <authorList>
            <person name="Murat C."/>
            <person name="Payen T."/>
            <person name="Noel B."/>
            <person name="Kuo A."/>
            <person name="Morin E."/>
            <person name="Chen J."/>
            <person name="Kohler A."/>
            <person name="Krizsan K."/>
            <person name="Balestrini R."/>
            <person name="Da Silva C."/>
            <person name="Montanini B."/>
            <person name="Hainaut M."/>
            <person name="Levati E."/>
            <person name="Barry K.W."/>
            <person name="Belfiori B."/>
            <person name="Cichocki N."/>
            <person name="Clum A."/>
            <person name="Dockter R.B."/>
            <person name="Fauchery L."/>
            <person name="Guy J."/>
            <person name="Iotti M."/>
            <person name="Le Tacon F."/>
            <person name="Lindquist E.A."/>
            <person name="Lipzen A."/>
            <person name="Malagnac F."/>
            <person name="Mello A."/>
            <person name="Molinier V."/>
            <person name="Miyauchi S."/>
            <person name="Poulain J."/>
            <person name="Riccioni C."/>
            <person name="Rubini A."/>
            <person name="Sitrit Y."/>
            <person name="Splivallo R."/>
            <person name="Traeger S."/>
            <person name="Wang M."/>
            <person name="Zifcakova L."/>
            <person name="Wipf D."/>
            <person name="Zambonelli A."/>
            <person name="Paolocci F."/>
            <person name="Nowrousian M."/>
            <person name="Ottonello S."/>
            <person name="Baldrian P."/>
            <person name="Spatafora J.W."/>
            <person name="Henrissat B."/>
            <person name="Nagy L.G."/>
            <person name="Aury J.M."/>
            <person name="Wincker P."/>
            <person name="Grigoriev I.V."/>
            <person name="Bonfante P."/>
            <person name="Martin F.M."/>
        </authorList>
    </citation>
    <scope>NUCLEOTIDE SEQUENCE [LARGE SCALE GENOMIC DNA]</scope>
    <source>
        <strain evidence="2 3">120613-1</strain>
    </source>
</reference>
<organism evidence="2 3">
    <name type="scientific">Choiromyces venosus 120613-1</name>
    <dbReference type="NCBI Taxonomy" id="1336337"/>
    <lineage>
        <taxon>Eukaryota</taxon>
        <taxon>Fungi</taxon>
        <taxon>Dikarya</taxon>
        <taxon>Ascomycota</taxon>
        <taxon>Pezizomycotina</taxon>
        <taxon>Pezizomycetes</taxon>
        <taxon>Pezizales</taxon>
        <taxon>Tuberaceae</taxon>
        <taxon>Choiromyces</taxon>
    </lineage>
</organism>
<accession>A0A3N4JJM8</accession>
<proteinExistence type="predicted"/>
<sequence length="165" mass="19303">MITDVIDIDTIGDYSSDEDESCDEREEEVYSSYVEKRRRVEEREKRRRKKKKEYKRENKLAEETEKIWKDLEELKRLLTQKQKESTFSPMNCGLDQTLPAVEAYAVGNRITPPVLYRQVGNWQTGLGNSRNVYGDEQVNGTWSGGQQGVPRPWIGNPNTMQEQPW</sequence>
<feature type="compositionally biased region" description="Low complexity" evidence="1">
    <location>
        <begin position="1"/>
        <end position="14"/>
    </location>
</feature>
<name>A0A3N4JJM8_9PEZI</name>
<evidence type="ECO:0000256" key="1">
    <source>
        <dbReference type="SAM" id="MobiDB-lite"/>
    </source>
</evidence>
<feature type="region of interest" description="Disordered" evidence="1">
    <location>
        <begin position="41"/>
        <end position="60"/>
    </location>
</feature>
<feature type="region of interest" description="Disordered" evidence="1">
    <location>
        <begin position="141"/>
        <end position="165"/>
    </location>
</feature>
<evidence type="ECO:0000313" key="2">
    <source>
        <dbReference type="EMBL" id="RPA97178.1"/>
    </source>
</evidence>